<organism evidence="1 2">
    <name type="scientific">Parelaphostrongylus tenuis</name>
    <name type="common">Meningeal worm</name>
    <dbReference type="NCBI Taxonomy" id="148309"/>
    <lineage>
        <taxon>Eukaryota</taxon>
        <taxon>Metazoa</taxon>
        <taxon>Ecdysozoa</taxon>
        <taxon>Nematoda</taxon>
        <taxon>Chromadorea</taxon>
        <taxon>Rhabditida</taxon>
        <taxon>Rhabditina</taxon>
        <taxon>Rhabditomorpha</taxon>
        <taxon>Strongyloidea</taxon>
        <taxon>Metastrongylidae</taxon>
        <taxon>Parelaphostrongylus</taxon>
    </lineage>
</organism>
<name>A0AAD5WI62_PARTN</name>
<dbReference type="EMBL" id="JAHQIW010006865">
    <property type="protein sequence ID" value="KAJ1370821.1"/>
    <property type="molecule type" value="Genomic_DNA"/>
</dbReference>
<sequence length="177" mass="20255">MRARELLPYVSRVENVVYKQCERDAKSAVALAKCAVRVFDSKSHAEVKVGQAKRIKAKPILTIIAHQKSGHDSIHRSRNDTEKYSMMKTSHSTDGRIDSTYRSQLFPHIVKKQLKLNALPKSKVIQRFLSSKSSMINRSFDSGRGIDQWFERTDSKREKRKVHNGKCLQFLIASLLA</sequence>
<evidence type="ECO:0000313" key="1">
    <source>
        <dbReference type="EMBL" id="KAJ1370821.1"/>
    </source>
</evidence>
<evidence type="ECO:0000313" key="2">
    <source>
        <dbReference type="Proteomes" id="UP001196413"/>
    </source>
</evidence>
<protein>
    <submittedName>
        <fullName evidence="1">Uncharacterized protein</fullName>
    </submittedName>
</protein>
<dbReference type="AlphaFoldDB" id="A0AAD5WI62"/>
<dbReference type="Proteomes" id="UP001196413">
    <property type="component" value="Unassembled WGS sequence"/>
</dbReference>
<keyword evidence="2" id="KW-1185">Reference proteome</keyword>
<gene>
    <name evidence="1" type="ORF">KIN20_032630</name>
</gene>
<reference evidence="1" key="1">
    <citation type="submission" date="2021-06" db="EMBL/GenBank/DDBJ databases">
        <title>Parelaphostrongylus tenuis whole genome reference sequence.</title>
        <authorList>
            <person name="Garwood T.J."/>
            <person name="Larsen P.A."/>
            <person name="Fountain-Jones N.M."/>
            <person name="Garbe J.R."/>
            <person name="Macchietto M.G."/>
            <person name="Kania S.A."/>
            <person name="Gerhold R.W."/>
            <person name="Richards J.E."/>
            <person name="Wolf T.M."/>
        </authorList>
    </citation>
    <scope>NUCLEOTIDE SEQUENCE</scope>
    <source>
        <strain evidence="1">MNPRO001-30</strain>
        <tissue evidence="1">Meninges</tissue>
    </source>
</reference>
<proteinExistence type="predicted"/>
<accession>A0AAD5WI62</accession>
<comment type="caution">
    <text evidence="1">The sequence shown here is derived from an EMBL/GenBank/DDBJ whole genome shotgun (WGS) entry which is preliminary data.</text>
</comment>